<reference evidence="8" key="2">
    <citation type="submission" date="2015-03" db="EMBL/GenBank/DDBJ databases">
        <title>Genome sequence of Paenibacillus beijingensis strain DSM 24997T.</title>
        <authorList>
            <person name="Kwak Y."/>
            <person name="Shin J.-H."/>
        </authorList>
    </citation>
    <scope>NUCLEOTIDE SEQUENCE [LARGE SCALE GENOMIC DNA]</scope>
    <source>
        <strain evidence="8">DSM 24997</strain>
    </source>
</reference>
<dbReference type="InterPro" id="IPR028081">
    <property type="entry name" value="Leu-bd"/>
</dbReference>
<accession>A0A0D5NJ60</accession>
<feature type="domain" description="Leucine-binding protein" evidence="6">
    <location>
        <begin position="45"/>
        <end position="385"/>
    </location>
</feature>
<dbReference type="InterPro" id="IPR028082">
    <property type="entry name" value="Peripla_BP_I"/>
</dbReference>
<dbReference type="PANTHER" id="PTHR30483">
    <property type="entry name" value="LEUCINE-SPECIFIC-BINDING PROTEIN"/>
    <property type="match status" value="1"/>
</dbReference>
<dbReference type="Proteomes" id="UP000032633">
    <property type="component" value="Chromosome"/>
</dbReference>
<evidence type="ECO:0000313" key="8">
    <source>
        <dbReference type="Proteomes" id="UP000032633"/>
    </source>
</evidence>
<dbReference type="STRING" id="1126833.VN24_13590"/>
<dbReference type="SUPFAM" id="SSF53822">
    <property type="entry name" value="Periplasmic binding protein-like I"/>
    <property type="match status" value="1"/>
</dbReference>
<evidence type="ECO:0000256" key="3">
    <source>
        <dbReference type="ARBA" id="ARBA00022729"/>
    </source>
</evidence>
<dbReference type="GO" id="GO:0006865">
    <property type="term" value="P:amino acid transport"/>
    <property type="evidence" value="ECO:0007669"/>
    <property type="project" value="UniProtKB-KW"/>
</dbReference>
<name>A0A0D5NJ60_9BACL</name>
<dbReference type="PRINTS" id="PR00337">
    <property type="entry name" value="LEUILEVALBP"/>
</dbReference>
<reference evidence="7 8" key="1">
    <citation type="journal article" date="2015" name="J. Biotechnol.">
        <title>Complete genome sequence of Paenibacillus beijingensis 7188(T) (=DSM 24997(T)), a novel rhizobacterium from jujube garden soil.</title>
        <authorList>
            <person name="Kwak Y."/>
            <person name="Shin J.H."/>
        </authorList>
    </citation>
    <scope>NUCLEOTIDE SEQUENCE [LARGE SCALE GENOMIC DNA]</scope>
    <source>
        <strain evidence="7 8">DSM 24997</strain>
    </source>
</reference>
<dbReference type="RefSeq" id="WP_045670843.1">
    <property type="nucleotide sequence ID" value="NZ_CP011058.1"/>
</dbReference>
<dbReference type="PROSITE" id="PS51257">
    <property type="entry name" value="PROKAR_LIPOPROTEIN"/>
    <property type="match status" value="1"/>
</dbReference>
<gene>
    <name evidence="7" type="ORF">VN24_13590</name>
</gene>
<dbReference type="InterPro" id="IPR000709">
    <property type="entry name" value="Leu_Ile_Val-bd"/>
</dbReference>
<evidence type="ECO:0000256" key="2">
    <source>
        <dbReference type="ARBA" id="ARBA00022448"/>
    </source>
</evidence>
<dbReference type="EMBL" id="CP011058">
    <property type="protein sequence ID" value="AJY75414.1"/>
    <property type="molecule type" value="Genomic_DNA"/>
</dbReference>
<evidence type="ECO:0000256" key="1">
    <source>
        <dbReference type="ARBA" id="ARBA00010062"/>
    </source>
</evidence>
<dbReference type="PATRIC" id="fig|1126833.4.peg.2962"/>
<keyword evidence="2" id="KW-0813">Transport</keyword>
<keyword evidence="4" id="KW-0029">Amino-acid transport</keyword>
<dbReference type="Pfam" id="PF13458">
    <property type="entry name" value="Peripla_BP_6"/>
    <property type="match status" value="1"/>
</dbReference>
<dbReference type="InterPro" id="IPR051010">
    <property type="entry name" value="BCAA_transport"/>
</dbReference>
<feature type="chain" id="PRO_5038762647" description="Leucine-binding protein domain-containing protein" evidence="5">
    <location>
        <begin position="24"/>
        <end position="394"/>
    </location>
</feature>
<evidence type="ECO:0000256" key="5">
    <source>
        <dbReference type="SAM" id="SignalP"/>
    </source>
</evidence>
<keyword evidence="3 5" id="KW-0732">Signal</keyword>
<feature type="signal peptide" evidence="5">
    <location>
        <begin position="1"/>
        <end position="23"/>
    </location>
</feature>
<comment type="similarity">
    <text evidence="1">Belongs to the leucine-binding protein family.</text>
</comment>
<evidence type="ECO:0000313" key="7">
    <source>
        <dbReference type="EMBL" id="AJY75414.1"/>
    </source>
</evidence>
<proteinExistence type="inferred from homology"/>
<dbReference type="HOGENOM" id="CLU_027128_6_2_9"/>
<organism evidence="7 8">
    <name type="scientific">Paenibacillus beijingensis</name>
    <dbReference type="NCBI Taxonomy" id="1126833"/>
    <lineage>
        <taxon>Bacteria</taxon>
        <taxon>Bacillati</taxon>
        <taxon>Bacillota</taxon>
        <taxon>Bacilli</taxon>
        <taxon>Bacillales</taxon>
        <taxon>Paenibacillaceae</taxon>
        <taxon>Paenibacillus</taxon>
    </lineage>
</organism>
<dbReference type="CDD" id="cd19980">
    <property type="entry name" value="PBP1_ABC_ligand_binding-like"/>
    <property type="match status" value="1"/>
</dbReference>
<evidence type="ECO:0000259" key="6">
    <source>
        <dbReference type="Pfam" id="PF13458"/>
    </source>
</evidence>
<dbReference type="AlphaFoldDB" id="A0A0D5NJ60"/>
<keyword evidence="8" id="KW-1185">Reference proteome</keyword>
<dbReference type="KEGG" id="pbj:VN24_13590"/>
<dbReference type="Gene3D" id="3.40.50.2300">
    <property type="match status" value="2"/>
</dbReference>
<evidence type="ECO:0000256" key="4">
    <source>
        <dbReference type="ARBA" id="ARBA00022970"/>
    </source>
</evidence>
<dbReference type="PANTHER" id="PTHR30483:SF6">
    <property type="entry name" value="PERIPLASMIC BINDING PROTEIN OF ABC TRANSPORTER FOR NATURAL AMINO ACIDS"/>
    <property type="match status" value="1"/>
</dbReference>
<dbReference type="OrthoDB" id="9783240at2"/>
<sequence length="394" mass="42213">MRKNVNKIMGVIGASVLSLSLLAGCGAKGVGQADSSSAEESGGSEIKIGFVAALSGGGALYGKQMQQGAQLAVDEINAAGGVIGKKLKLVAQDDQANPSESVKVTQRLVTEEKIDAWMGTLKSSDTLTDLGITSKQNIPSFVPIAVADKITTSGFQNVYRNVADNTMQVQELVNYILNSRPDKKVALISENSDYGRGLAETFAKEFESKGGQVLTSEFYNVGQKEFTDQLTKIKKTKPDAIVIGGLVAEGALISKQAQDLGLKYQLYSYGGFMGSAPIDLAGSAVNGLIHTEYFTPVEGDKKIEQFVDAYSKQYGQKPDSYYSAATYDAVYLYAEGVKMANTTEPGKVNEALHTVKDFQGVMGKITFDQNGQADNKVWIGQIQDGKQVVIHRPQ</sequence>
<protein>
    <recommendedName>
        <fullName evidence="6">Leucine-binding protein domain-containing protein</fullName>
    </recommendedName>
</protein>